<evidence type="ECO:0000313" key="5">
    <source>
        <dbReference type="Proteomes" id="UP000636505"/>
    </source>
</evidence>
<comment type="caution">
    <text evidence="4">The sequence shown here is derived from an EMBL/GenBank/DDBJ whole genome shotgun (WGS) entry which is preliminary data.</text>
</comment>
<keyword evidence="4" id="KW-0378">Hydrolase</keyword>
<feature type="active site" description="Charge relay system" evidence="2">
    <location>
        <position position="296"/>
    </location>
</feature>
<dbReference type="InterPro" id="IPR000073">
    <property type="entry name" value="AB_hydrolase_1"/>
</dbReference>
<dbReference type="PIRSF" id="PIRSF005211">
    <property type="entry name" value="Ab_hydro_YheT"/>
    <property type="match status" value="1"/>
</dbReference>
<protein>
    <submittedName>
        <fullName evidence="4">Alpha/beta fold hydrolase</fullName>
    </submittedName>
</protein>
<feature type="domain" description="AB hydrolase-1" evidence="3">
    <location>
        <begin position="60"/>
        <end position="296"/>
    </location>
</feature>
<evidence type="ECO:0000256" key="1">
    <source>
        <dbReference type="ARBA" id="ARBA00010884"/>
    </source>
</evidence>
<sequence length="339" mass="37176">MESEPPTFSPAWWCPGGHAQTIVGAICRPTQTLPLQRERWETPDGDFLDIDRLVGQPDTPRLVALHGLEGSSRSPDIQALMAAAQGLGWESIGLNFRSCSGEPNRLRRAYHAGETSDLAWLIQQLLREDGQRPIVCTGISLGGNVLLKYLGEQSAQAAAPLQAAVAISTPFDLNASVAYVEQGFSLLYIQRFVKSLKRKTLAKLEQYPDLVDRSALDSVQTLTDFDNLFTAPVHGFPDADTYWHVSSSIRFLPTIRRPTLLINAQDDPFYPADRLPSQQVAENPWLTGWFPAHGGHGGFVSGGWPWQPRFWIASSAIAFLQSQLAAPEISATASEVSLA</sequence>
<evidence type="ECO:0000256" key="2">
    <source>
        <dbReference type="PIRSR" id="PIRSR005211-1"/>
    </source>
</evidence>
<name>A0A8J7DMV7_9CYAN</name>
<dbReference type="InterPro" id="IPR050960">
    <property type="entry name" value="AB_hydrolase_4_sf"/>
</dbReference>
<proteinExistence type="inferred from homology"/>
<keyword evidence="5" id="KW-1185">Reference proteome</keyword>
<dbReference type="EMBL" id="JADEXG010000056">
    <property type="protein sequence ID" value="MBE9079431.1"/>
    <property type="molecule type" value="Genomic_DNA"/>
</dbReference>
<dbReference type="PANTHER" id="PTHR10794:SF94">
    <property type="entry name" value="ESTERASE YHET-RELATED"/>
    <property type="match status" value="1"/>
</dbReference>
<dbReference type="InterPro" id="IPR029058">
    <property type="entry name" value="AB_hydrolase_fold"/>
</dbReference>
<dbReference type="Gene3D" id="3.40.50.1820">
    <property type="entry name" value="alpha/beta hydrolase"/>
    <property type="match status" value="1"/>
</dbReference>
<dbReference type="RefSeq" id="WP_193910388.1">
    <property type="nucleotide sequence ID" value="NZ_JADEXG010000056.1"/>
</dbReference>
<dbReference type="Pfam" id="PF00561">
    <property type="entry name" value="Abhydrolase_1"/>
    <property type="match status" value="1"/>
</dbReference>
<dbReference type="Proteomes" id="UP000636505">
    <property type="component" value="Unassembled WGS sequence"/>
</dbReference>
<evidence type="ECO:0000313" key="4">
    <source>
        <dbReference type="EMBL" id="MBE9079431.1"/>
    </source>
</evidence>
<dbReference type="PANTHER" id="PTHR10794">
    <property type="entry name" value="ABHYDROLASE DOMAIN-CONTAINING PROTEIN"/>
    <property type="match status" value="1"/>
</dbReference>
<dbReference type="GO" id="GO:0047372">
    <property type="term" value="F:monoacylglycerol lipase activity"/>
    <property type="evidence" value="ECO:0007669"/>
    <property type="project" value="TreeGrafter"/>
</dbReference>
<dbReference type="InterPro" id="IPR012020">
    <property type="entry name" value="ABHD4"/>
</dbReference>
<reference evidence="4" key="1">
    <citation type="submission" date="2020-10" db="EMBL/GenBank/DDBJ databases">
        <authorList>
            <person name="Castelo-Branco R."/>
            <person name="Eusebio N."/>
            <person name="Adriana R."/>
            <person name="Vieira A."/>
            <person name="Brugerolle De Fraissinette N."/>
            <person name="Rezende De Castro R."/>
            <person name="Schneider M.P."/>
            <person name="Vasconcelos V."/>
            <person name="Leao P.N."/>
        </authorList>
    </citation>
    <scope>NUCLEOTIDE SEQUENCE</scope>
    <source>
        <strain evidence="4">LEGE 07310</strain>
    </source>
</reference>
<comment type="similarity">
    <text evidence="1">Belongs to the AB hydrolase superfamily. AB hydrolase 4 family.</text>
</comment>
<gene>
    <name evidence="4" type="ORF">IQ241_19375</name>
</gene>
<accession>A0A8J7DMV7</accession>
<feature type="active site" description="Charge relay system" evidence="2">
    <location>
        <position position="140"/>
    </location>
</feature>
<dbReference type="GO" id="GO:0034338">
    <property type="term" value="F:short-chain carboxylesterase activity"/>
    <property type="evidence" value="ECO:0007669"/>
    <property type="project" value="TreeGrafter"/>
</dbReference>
<dbReference type="AlphaFoldDB" id="A0A8J7DMV7"/>
<dbReference type="SUPFAM" id="SSF53474">
    <property type="entry name" value="alpha/beta-Hydrolases"/>
    <property type="match status" value="1"/>
</dbReference>
<evidence type="ECO:0000259" key="3">
    <source>
        <dbReference type="Pfam" id="PF00561"/>
    </source>
</evidence>
<feature type="active site" description="Charge relay system" evidence="2">
    <location>
        <position position="267"/>
    </location>
</feature>
<organism evidence="4 5">
    <name type="scientific">Vasconcelosia minhoensis LEGE 07310</name>
    <dbReference type="NCBI Taxonomy" id="915328"/>
    <lineage>
        <taxon>Bacteria</taxon>
        <taxon>Bacillati</taxon>
        <taxon>Cyanobacteriota</taxon>
        <taxon>Cyanophyceae</taxon>
        <taxon>Nodosilineales</taxon>
        <taxon>Cymatolegaceae</taxon>
        <taxon>Vasconcelosia</taxon>
        <taxon>Vasconcelosia minhoensis</taxon>
    </lineage>
</organism>